<dbReference type="NCBIfam" id="TIGR01910">
    <property type="entry name" value="DapE-ArgE"/>
    <property type="match status" value="1"/>
</dbReference>
<comment type="caution">
    <text evidence="9">The sequence shown here is derived from an EMBL/GenBank/DDBJ whole genome shotgun (WGS) entry which is preliminary data.</text>
</comment>
<dbReference type="InterPro" id="IPR036264">
    <property type="entry name" value="Bact_exopeptidase_dim_dom"/>
</dbReference>
<dbReference type="AlphaFoldDB" id="A0A7X3S7F6"/>
<evidence type="ECO:0000256" key="7">
    <source>
        <dbReference type="ARBA" id="ARBA00023285"/>
    </source>
</evidence>
<name>A0A7X3S7F6_9HYPH</name>
<organism evidence="9 10">
    <name type="scientific">Stappia sediminis</name>
    <dbReference type="NCBI Taxonomy" id="2692190"/>
    <lineage>
        <taxon>Bacteria</taxon>
        <taxon>Pseudomonadati</taxon>
        <taxon>Pseudomonadota</taxon>
        <taxon>Alphaproteobacteria</taxon>
        <taxon>Hyphomicrobiales</taxon>
        <taxon>Stappiaceae</taxon>
        <taxon>Stappia</taxon>
    </lineage>
</organism>
<evidence type="ECO:0000256" key="5">
    <source>
        <dbReference type="ARBA" id="ARBA00022801"/>
    </source>
</evidence>
<dbReference type="InterPro" id="IPR050072">
    <property type="entry name" value="Peptidase_M20A"/>
</dbReference>
<reference evidence="9 10" key="1">
    <citation type="submission" date="2019-12" db="EMBL/GenBank/DDBJ databases">
        <authorList>
            <person name="Li M."/>
        </authorList>
    </citation>
    <scope>NUCLEOTIDE SEQUENCE [LARGE SCALE GENOMIC DNA]</scope>
    <source>
        <strain evidence="9 10">GBMRC 2046</strain>
    </source>
</reference>
<comment type="cofactor">
    <cofactor evidence="1">
        <name>Co(2+)</name>
        <dbReference type="ChEBI" id="CHEBI:48828"/>
    </cofactor>
</comment>
<evidence type="ECO:0000256" key="3">
    <source>
        <dbReference type="ARBA" id="ARBA00006247"/>
    </source>
</evidence>
<dbReference type="EC" id="3.5.1.16" evidence="9"/>
<dbReference type="PANTHER" id="PTHR43808">
    <property type="entry name" value="ACETYLORNITHINE DEACETYLASE"/>
    <property type="match status" value="1"/>
</dbReference>
<dbReference type="InterPro" id="IPR010169">
    <property type="entry name" value="AcOrn-deacetyl"/>
</dbReference>
<evidence type="ECO:0000256" key="6">
    <source>
        <dbReference type="ARBA" id="ARBA00022833"/>
    </source>
</evidence>
<dbReference type="GO" id="GO:0008777">
    <property type="term" value="F:acetylornithine deacetylase activity"/>
    <property type="evidence" value="ECO:0007669"/>
    <property type="project" value="UniProtKB-EC"/>
</dbReference>
<evidence type="ECO:0000256" key="4">
    <source>
        <dbReference type="ARBA" id="ARBA00022723"/>
    </source>
</evidence>
<dbReference type="NCBIfam" id="NF005710">
    <property type="entry name" value="PRK07522.1"/>
    <property type="match status" value="1"/>
</dbReference>
<keyword evidence="6" id="KW-0862">Zinc</keyword>
<dbReference type="Gene3D" id="3.30.70.360">
    <property type="match status" value="1"/>
</dbReference>
<feature type="domain" description="Peptidase M20 dimerisation" evidence="8">
    <location>
        <begin position="178"/>
        <end position="287"/>
    </location>
</feature>
<dbReference type="InterPro" id="IPR002933">
    <property type="entry name" value="Peptidase_M20"/>
</dbReference>
<dbReference type="SUPFAM" id="SSF53187">
    <property type="entry name" value="Zn-dependent exopeptidases"/>
    <property type="match status" value="1"/>
</dbReference>
<dbReference type="Pfam" id="PF01546">
    <property type="entry name" value="Peptidase_M20"/>
    <property type="match status" value="1"/>
</dbReference>
<comment type="similarity">
    <text evidence="3">Belongs to the peptidase M20A family.</text>
</comment>
<dbReference type="RefSeq" id="WP_160774939.1">
    <property type="nucleotide sequence ID" value="NZ_WUMV01000003.1"/>
</dbReference>
<sequence>MTATERASLSAKEILKSLVSFDTTSRNSNLELIGWVENFLEERGIASTRIYDETGKKANLIATIGPAEVPGYVLSGHTDVVPVDGQDWSHDPFDLIERDGKLYGRGSCDMKGFLACCLARVDAMRAGDLKKPFHLAFSYDEEVGCKGVPSLIEKMMETLPKPEACFVGEPTEMQVVLGHKSKRSLKAIVKGRPCHSSLAPEGVNAIDYAARLILKIREISERLENGATDDLYDVPFSTGHTGTISGGTALNIVPETCEFQFEFRVLPSEDADALVDEVKRYAADVLEPEMKAKAPETGIKFEWISSFPGLDTSPEAPVTALTKRLAGKNDHSKVAYGTEGGRFQEMAAIPTVVIGPGSIAQAHRADEFVAATELDKCEAFIDRLIGEAGR</sequence>
<evidence type="ECO:0000313" key="9">
    <source>
        <dbReference type="EMBL" id="MXN64679.1"/>
    </source>
</evidence>
<comment type="cofactor">
    <cofactor evidence="2">
        <name>Zn(2+)</name>
        <dbReference type="ChEBI" id="CHEBI:29105"/>
    </cofactor>
</comment>
<dbReference type="InterPro" id="IPR011650">
    <property type="entry name" value="Peptidase_M20_dimer"/>
</dbReference>
<evidence type="ECO:0000256" key="2">
    <source>
        <dbReference type="ARBA" id="ARBA00001947"/>
    </source>
</evidence>
<dbReference type="EMBL" id="WUMV01000003">
    <property type="protein sequence ID" value="MXN64679.1"/>
    <property type="molecule type" value="Genomic_DNA"/>
</dbReference>
<dbReference type="Pfam" id="PF07687">
    <property type="entry name" value="M20_dimer"/>
    <property type="match status" value="1"/>
</dbReference>
<dbReference type="PANTHER" id="PTHR43808:SF31">
    <property type="entry name" value="N-ACETYL-L-CITRULLINE DEACETYLASE"/>
    <property type="match status" value="1"/>
</dbReference>
<evidence type="ECO:0000313" key="10">
    <source>
        <dbReference type="Proteomes" id="UP000433101"/>
    </source>
</evidence>
<gene>
    <name evidence="9" type="primary">argE</name>
    <name evidence="9" type="ORF">GR183_07160</name>
</gene>
<accession>A0A7X3S7F6</accession>
<proteinExistence type="inferred from homology"/>
<evidence type="ECO:0000259" key="8">
    <source>
        <dbReference type="Pfam" id="PF07687"/>
    </source>
</evidence>
<keyword evidence="5 9" id="KW-0378">Hydrolase</keyword>
<dbReference type="Gene3D" id="3.40.630.10">
    <property type="entry name" value="Zn peptidases"/>
    <property type="match status" value="1"/>
</dbReference>
<evidence type="ECO:0000256" key="1">
    <source>
        <dbReference type="ARBA" id="ARBA00001941"/>
    </source>
</evidence>
<keyword evidence="4" id="KW-0479">Metal-binding</keyword>
<dbReference type="CDD" id="cd03894">
    <property type="entry name" value="M20_ArgE"/>
    <property type="match status" value="1"/>
</dbReference>
<protein>
    <submittedName>
        <fullName evidence="9">Acetylornithine deacetylase</fullName>
        <ecNumber evidence="9">3.5.1.16</ecNumber>
    </submittedName>
</protein>
<keyword evidence="7" id="KW-0170">Cobalt</keyword>
<dbReference type="GO" id="GO:0006526">
    <property type="term" value="P:L-arginine biosynthetic process"/>
    <property type="evidence" value="ECO:0007669"/>
    <property type="project" value="InterPro"/>
</dbReference>
<dbReference type="SUPFAM" id="SSF55031">
    <property type="entry name" value="Bacterial exopeptidase dimerisation domain"/>
    <property type="match status" value="1"/>
</dbReference>
<dbReference type="Proteomes" id="UP000433101">
    <property type="component" value="Unassembled WGS sequence"/>
</dbReference>
<keyword evidence="10" id="KW-1185">Reference proteome</keyword>
<dbReference type="InterPro" id="IPR010182">
    <property type="entry name" value="ArgE/DapE"/>
</dbReference>
<dbReference type="GO" id="GO:0046872">
    <property type="term" value="F:metal ion binding"/>
    <property type="evidence" value="ECO:0007669"/>
    <property type="project" value="UniProtKB-KW"/>
</dbReference>
<dbReference type="NCBIfam" id="TIGR01892">
    <property type="entry name" value="AcOrn-deacetyl"/>
    <property type="match status" value="1"/>
</dbReference>